<dbReference type="AlphaFoldDB" id="A0AAD4QKT4"/>
<feature type="compositionally biased region" description="Basic and acidic residues" evidence="1">
    <location>
        <begin position="145"/>
        <end position="159"/>
    </location>
</feature>
<protein>
    <submittedName>
        <fullName evidence="2">Uncharacterized protein</fullName>
    </submittedName>
</protein>
<keyword evidence="3" id="KW-1185">Reference proteome</keyword>
<gene>
    <name evidence="2" type="ORF">B0F90DRAFT_860820</name>
</gene>
<feature type="compositionally biased region" description="Low complexity" evidence="1">
    <location>
        <begin position="1"/>
        <end position="29"/>
    </location>
</feature>
<comment type="caution">
    <text evidence="2">The sequence shown here is derived from an EMBL/GenBank/DDBJ whole genome shotgun (WGS) entry which is preliminary data.</text>
</comment>
<dbReference type="Proteomes" id="UP001203297">
    <property type="component" value="Unassembled WGS sequence"/>
</dbReference>
<proteinExistence type="predicted"/>
<evidence type="ECO:0000313" key="3">
    <source>
        <dbReference type="Proteomes" id="UP001203297"/>
    </source>
</evidence>
<evidence type="ECO:0000313" key="2">
    <source>
        <dbReference type="EMBL" id="KAI0297831.1"/>
    </source>
</evidence>
<feature type="region of interest" description="Disordered" evidence="1">
    <location>
        <begin position="1"/>
        <end position="36"/>
    </location>
</feature>
<organism evidence="2 3">
    <name type="scientific">Multifurca ochricompacta</name>
    <dbReference type="NCBI Taxonomy" id="376703"/>
    <lineage>
        <taxon>Eukaryota</taxon>
        <taxon>Fungi</taxon>
        <taxon>Dikarya</taxon>
        <taxon>Basidiomycota</taxon>
        <taxon>Agaricomycotina</taxon>
        <taxon>Agaricomycetes</taxon>
        <taxon>Russulales</taxon>
        <taxon>Russulaceae</taxon>
        <taxon>Multifurca</taxon>
    </lineage>
</organism>
<dbReference type="EMBL" id="WTXG01000033">
    <property type="protein sequence ID" value="KAI0297831.1"/>
    <property type="molecule type" value="Genomic_DNA"/>
</dbReference>
<sequence>MSISPPVFPSHPSSLSPSTSSFLSAISSPENGSPVFPEAFRDREVASISPPTLFGRLGTTTREQTPSSSYSTTYSVNSVNSIKSRKNVLYQRCERHEPILLNSMPISNVMDMGGTLNYIASEGPTSLADLERWRLSTRPGPIIEHPSHSDSCGRGRAEV</sequence>
<feature type="region of interest" description="Disordered" evidence="1">
    <location>
        <begin position="138"/>
        <end position="159"/>
    </location>
</feature>
<accession>A0AAD4QKT4</accession>
<name>A0AAD4QKT4_9AGAM</name>
<evidence type="ECO:0000256" key="1">
    <source>
        <dbReference type="SAM" id="MobiDB-lite"/>
    </source>
</evidence>
<feature type="region of interest" description="Disordered" evidence="1">
    <location>
        <begin position="51"/>
        <end position="74"/>
    </location>
</feature>
<reference evidence="2" key="1">
    <citation type="journal article" date="2022" name="New Phytol.">
        <title>Evolutionary transition to the ectomycorrhizal habit in the genomes of a hyperdiverse lineage of mushroom-forming fungi.</title>
        <authorList>
            <person name="Looney B."/>
            <person name="Miyauchi S."/>
            <person name="Morin E."/>
            <person name="Drula E."/>
            <person name="Courty P.E."/>
            <person name="Kohler A."/>
            <person name="Kuo A."/>
            <person name="LaButti K."/>
            <person name="Pangilinan J."/>
            <person name="Lipzen A."/>
            <person name="Riley R."/>
            <person name="Andreopoulos W."/>
            <person name="He G."/>
            <person name="Johnson J."/>
            <person name="Nolan M."/>
            <person name="Tritt A."/>
            <person name="Barry K.W."/>
            <person name="Grigoriev I.V."/>
            <person name="Nagy L.G."/>
            <person name="Hibbett D."/>
            <person name="Henrissat B."/>
            <person name="Matheny P.B."/>
            <person name="Labbe J."/>
            <person name="Martin F.M."/>
        </authorList>
    </citation>
    <scope>NUCLEOTIDE SEQUENCE</scope>
    <source>
        <strain evidence="2">BPL690</strain>
    </source>
</reference>